<evidence type="ECO:0000313" key="4">
    <source>
        <dbReference type="Proteomes" id="UP001596406"/>
    </source>
</evidence>
<feature type="transmembrane region" description="Helical" evidence="2">
    <location>
        <begin position="82"/>
        <end position="100"/>
    </location>
</feature>
<feature type="transmembrane region" description="Helical" evidence="2">
    <location>
        <begin position="213"/>
        <end position="233"/>
    </location>
</feature>
<comment type="caution">
    <text evidence="3">The sequence shown here is derived from an EMBL/GenBank/DDBJ whole genome shotgun (WGS) entry which is preliminary data.</text>
</comment>
<dbReference type="InterPro" id="IPR012666">
    <property type="entry name" value="CbtA_put"/>
</dbReference>
<feature type="region of interest" description="Disordered" evidence="1">
    <location>
        <begin position="45"/>
        <end position="68"/>
    </location>
</feature>
<dbReference type="Pfam" id="PF09490">
    <property type="entry name" value="CbtA"/>
    <property type="match status" value="1"/>
</dbReference>
<protein>
    <submittedName>
        <fullName evidence="3">CbtA family protein</fullName>
    </submittedName>
</protein>
<sequence length="261" mass="26063">MFFAYLRRGVTAGVVAGLAFGLLLALVANPFVAFADELGHGEGHAVDHGHGHDDAAADHGHDHHGSAVSSAVTNGVSVVSGVLWGVLLGGVVFGIAFSLLEPAIPGVGATKSYVLAAAGFVTVSGAPWLVLPPVPPGAEQALPPDTRLVVYGGMMVAGGLVCLLAGVAYERLRAARGRGAGAVAALLSLSVLAVPVLLSPVPSGGSSLPSDLATGLTGMVVFGQALLWVLLAGTHARLHRRSMDGRATGDATARADPVGAD</sequence>
<reference evidence="3 4" key="1">
    <citation type="journal article" date="2019" name="Int. J. Syst. Evol. Microbiol.">
        <title>The Global Catalogue of Microorganisms (GCM) 10K type strain sequencing project: providing services to taxonomists for standard genome sequencing and annotation.</title>
        <authorList>
            <consortium name="The Broad Institute Genomics Platform"/>
            <consortium name="The Broad Institute Genome Sequencing Center for Infectious Disease"/>
            <person name="Wu L."/>
            <person name="Ma J."/>
        </authorList>
    </citation>
    <scope>NUCLEOTIDE SEQUENCE [LARGE SCALE GENOMIC DNA]</scope>
    <source>
        <strain evidence="3 4">PSRA2</strain>
    </source>
</reference>
<dbReference type="Proteomes" id="UP001596406">
    <property type="component" value="Unassembled WGS sequence"/>
</dbReference>
<accession>A0ABD5UAF2</accession>
<dbReference type="RefSeq" id="WP_304449182.1">
    <property type="nucleotide sequence ID" value="NZ_JARRAH010000001.1"/>
</dbReference>
<keyword evidence="2" id="KW-0812">Transmembrane</keyword>
<name>A0ABD5UAF2_9EURY</name>
<feature type="compositionally biased region" description="Basic and acidic residues" evidence="1">
    <location>
        <begin position="45"/>
        <end position="65"/>
    </location>
</feature>
<dbReference type="EMBL" id="JBHSXM010000001">
    <property type="protein sequence ID" value="MFC6837517.1"/>
    <property type="molecule type" value="Genomic_DNA"/>
</dbReference>
<feature type="transmembrane region" description="Helical" evidence="2">
    <location>
        <begin position="181"/>
        <end position="201"/>
    </location>
</feature>
<feature type="transmembrane region" description="Helical" evidence="2">
    <location>
        <begin position="112"/>
        <end position="130"/>
    </location>
</feature>
<organism evidence="3 4">
    <name type="scientific">Halomarina ordinaria</name>
    <dbReference type="NCBI Taxonomy" id="3033939"/>
    <lineage>
        <taxon>Archaea</taxon>
        <taxon>Methanobacteriati</taxon>
        <taxon>Methanobacteriota</taxon>
        <taxon>Stenosarchaea group</taxon>
        <taxon>Halobacteria</taxon>
        <taxon>Halobacteriales</taxon>
        <taxon>Natronomonadaceae</taxon>
        <taxon>Halomarina</taxon>
    </lineage>
</organism>
<gene>
    <name evidence="3" type="ORF">ACFQHK_13465</name>
</gene>
<keyword evidence="2" id="KW-1133">Transmembrane helix</keyword>
<dbReference type="AlphaFoldDB" id="A0ABD5UAF2"/>
<evidence type="ECO:0000313" key="3">
    <source>
        <dbReference type="EMBL" id="MFC6837517.1"/>
    </source>
</evidence>
<proteinExistence type="predicted"/>
<keyword evidence="2" id="KW-0472">Membrane</keyword>
<evidence type="ECO:0000256" key="2">
    <source>
        <dbReference type="SAM" id="Phobius"/>
    </source>
</evidence>
<evidence type="ECO:0000256" key="1">
    <source>
        <dbReference type="SAM" id="MobiDB-lite"/>
    </source>
</evidence>
<keyword evidence="4" id="KW-1185">Reference proteome</keyword>
<feature type="transmembrane region" description="Helical" evidence="2">
    <location>
        <begin position="150"/>
        <end position="169"/>
    </location>
</feature>